<gene>
    <name evidence="2" type="primary">Cplane1_0</name>
    <name evidence="2" type="ORF">CHAPAP_R09879</name>
</gene>
<dbReference type="EMBL" id="VWYX01000399">
    <property type="protein sequence ID" value="NXD94387.1"/>
    <property type="molecule type" value="Genomic_DNA"/>
</dbReference>
<evidence type="ECO:0000256" key="1">
    <source>
        <dbReference type="SAM" id="MobiDB-lite"/>
    </source>
</evidence>
<accession>A0A7K8IPB1</accession>
<name>A0A7K8IPB1_9PASS</name>
<dbReference type="PANTHER" id="PTHR14492:SF4">
    <property type="entry name" value="CILIOGENESIS AND PLANAR POLARITY EFFECTOR 1"/>
    <property type="match status" value="1"/>
</dbReference>
<dbReference type="GO" id="GO:0060271">
    <property type="term" value="P:cilium assembly"/>
    <property type="evidence" value="ECO:0007669"/>
    <property type="project" value="TreeGrafter"/>
</dbReference>
<evidence type="ECO:0000313" key="2">
    <source>
        <dbReference type="EMBL" id="NXD94387.1"/>
    </source>
</evidence>
<sequence>HHNPTSKDIRIFQKEKEEKDKALLSEHHSIRISQALSLMNEMLSDTVASPASDHRTLSSTRSPQEYRRRNVASSTGFVVVLGFFSLSCCRGHLNSPVLAERSRIAAKPGFGQKVHHFTPALGLTQSRGKNRTF</sequence>
<dbReference type="Proteomes" id="UP000541605">
    <property type="component" value="Unassembled WGS sequence"/>
</dbReference>
<comment type="caution">
    <text evidence="2">The sequence shown here is derived from an EMBL/GenBank/DDBJ whole genome shotgun (WGS) entry which is preliminary data.</text>
</comment>
<dbReference type="PANTHER" id="PTHR14492">
    <property type="entry name" value="JBTS17"/>
    <property type="match status" value="1"/>
</dbReference>
<keyword evidence="3" id="KW-1185">Reference proteome</keyword>
<reference evidence="2 3" key="1">
    <citation type="submission" date="2019-09" db="EMBL/GenBank/DDBJ databases">
        <title>Bird 10,000 Genomes (B10K) Project - Family phase.</title>
        <authorList>
            <person name="Zhang G."/>
        </authorList>
    </citation>
    <scope>NUCLEOTIDE SEQUENCE [LARGE SCALE GENOMIC DNA]</scope>
    <source>
        <strain evidence="2">B10K-CU-031-19</strain>
        <tissue evidence="2">Muscle</tissue>
    </source>
</reference>
<dbReference type="AlphaFoldDB" id="A0A7K8IPB1"/>
<protein>
    <submittedName>
        <fullName evidence="2">CPLN1 protein</fullName>
    </submittedName>
</protein>
<dbReference type="GO" id="GO:0035869">
    <property type="term" value="C:ciliary transition zone"/>
    <property type="evidence" value="ECO:0007669"/>
    <property type="project" value="TreeGrafter"/>
</dbReference>
<evidence type="ECO:0000313" key="3">
    <source>
        <dbReference type="Proteomes" id="UP000541605"/>
    </source>
</evidence>
<dbReference type="InterPro" id="IPR028236">
    <property type="entry name" value="CPLANE1"/>
</dbReference>
<feature type="region of interest" description="Disordered" evidence="1">
    <location>
        <begin position="47"/>
        <end position="68"/>
    </location>
</feature>
<feature type="non-terminal residue" evidence="2">
    <location>
        <position position="1"/>
    </location>
</feature>
<organism evidence="2 3">
    <name type="scientific">Chaetorhynchus papuensis</name>
    <name type="common">pygmy drongo</name>
    <dbReference type="NCBI Taxonomy" id="254446"/>
    <lineage>
        <taxon>Eukaryota</taxon>
        <taxon>Metazoa</taxon>
        <taxon>Chordata</taxon>
        <taxon>Craniata</taxon>
        <taxon>Vertebrata</taxon>
        <taxon>Euteleostomi</taxon>
        <taxon>Archelosauria</taxon>
        <taxon>Archosauria</taxon>
        <taxon>Dinosauria</taxon>
        <taxon>Saurischia</taxon>
        <taxon>Theropoda</taxon>
        <taxon>Coelurosauria</taxon>
        <taxon>Aves</taxon>
        <taxon>Neognathae</taxon>
        <taxon>Neoaves</taxon>
        <taxon>Telluraves</taxon>
        <taxon>Australaves</taxon>
        <taxon>Passeriformes</taxon>
        <taxon>Rhipiduridae</taxon>
        <taxon>Chaetorhynchus</taxon>
    </lineage>
</organism>
<proteinExistence type="predicted"/>
<dbReference type="Pfam" id="PF15392">
    <property type="entry name" value="Joubert"/>
    <property type="match status" value="1"/>
</dbReference>
<feature type="non-terminal residue" evidence="2">
    <location>
        <position position="133"/>
    </location>
</feature>